<protein>
    <submittedName>
        <fullName evidence="2">Gfo/Idh/MocA family oxidoreductase</fullName>
    </submittedName>
</protein>
<reference evidence="2 3" key="1">
    <citation type="submission" date="2020-04" db="EMBL/GenBank/DDBJ databases">
        <title>Paenibacillus algicola sp. nov., a novel marine bacterium producing alginate lyase.</title>
        <authorList>
            <person name="Huang H."/>
        </authorList>
    </citation>
    <scope>NUCLEOTIDE SEQUENCE [LARGE SCALE GENOMIC DNA]</scope>
    <source>
        <strain evidence="2 3">L7-75</strain>
    </source>
</reference>
<gene>
    <name evidence="2" type="ORF">HII30_11585</name>
</gene>
<dbReference type="AlphaFoldDB" id="A0A848M953"/>
<accession>A0A848M953</accession>
<dbReference type="GO" id="GO:0000166">
    <property type="term" value="F:nucleotide binding"/>
    <property type="evidence" value="ECO:0007669"/>
    <property type="project" value="InterPro"/>
</dbReference>
<dbReference type="Pfam" id="PF01408">
    <property type="entry name" value="GFO_IDH_MocA"/>
    <property type="match status" value="1"/>
</dbReference>
<dbReference type="Proteomes" id="UP000565468">
    <property type="component" value="Unassembled WGS sequence"/>
</dbReference>
<name>A0A848M953_PAELE</name>
<dbReference type="EMBL" id="JABBPN010000009">
    <property type="protein sequence ID" value="NMO96413.1"/>
    <property type="molecule type" value="Genomic_DNA"/>
</dbReference>
<dbReference type="RefSeq" id="WP_169505194.1">
    <property type="nucleotide sequence ID" value="NZ_JABBPN010000009.1"/>
</dbReference>
<comment type="caution">
    <text evidence="2">The sequence shown here is derived from an EMBL/GenBank/DDBJ whole genome shotgun (WGS) entry which is preliminary data.</text>
</comment>
<evidence type="ECO:0000259" key="1">
    <source>
        <dbReference type="Pfam" id="PF01408"/>
    </source>
</evidence>
<proteinExistence type="predicted"/>
<feature type="domain" description="Gfo/Idh/MocA-like oxidoreductase N-terminal" evidence="1">
    <location>
        <begin position="60"/>
        <end position="130"/>
    </location>
</feature>
<sequence>MSRIRIGLIGLDTSHCVAFTKLLHDEEQEFHVPGAVVTAAYPGGSPDFPLCISRVEGFTAQVRDGFGVQIMDTPEGVAEQCDALMLLSGDGRTHLELLRRIAPYGNPVFIDKPLTISSAEAEEVRRTAEQYCIPVMSASSLRYALSLTRELEQQVEVPVIGADVYGPMEVQSTQSHYFWYGIHAAEMLFTIMGPGCLEVYAASTKDHELITGIWQDGRIGTVRGNRSGNDGFGAMIHRKGATAYVDVQSSGKPFYADLLERVMLMFRTGNPSLPLAHSIEVIRFLEAAEESRDKGNPISL</sequence>
<organism evidence="2 3">
    <name type="scientific">Paenibacillus lemnae</name>
    <dbReference type="NCBI Taxonomy" id="1330551"/>
    <lineage>
        <taxon>Bacteria</taxon>
        <taxon>Bacillati</taxon>
        <taxon>Bacillota</taxon>
        <taxon>Bacilli</taxon>
        <taxon>Bacillales</taxon>
        <taxon>Paenibacillaceae</taxon>
        <taxon>Paenibacillus</taxon>
    </lineage>
</organism>
<evidence type="ECO:0000313" key="2">
    <source>
        <dbReference type="EMBL" id="NMO96413.1"/>
    </source>
</evidence>
<keyword evidence="3" id="KW-1185">Reference proteome</keyword>
<dbReference type="InterPro" id="IPR000683">
    <property type="entry name" value="Gfo/Idh/MocA-like_OxRdtase_N"/>
</dbReference>
<dbReference type="Gene3D" id="3.40.50.720">
    <property type="entry name" value="NAD(P)-binding Rossmann-like Domain"/>
    <property type="match status" value="1"/>
</dbReference>
<evidence type="ECO:0000313" key="3">
    <source>
        <dbReference type="Proteomes" id="UP000565468"/>
    </source>
</evidence>
<dbReference type="InterPro" id="IPR036291">
    <property type="entry name" value="NAD(P)-bd_dom_sf"/>
</dbReference>
<dbReference type="SUPFAM" id="SSF51735">
    <property type="entry name" value="NAD(P)-binding Rossmann-fold domains"/>
    <property type="match status" value="1"/>
</dbReference>